<dbReference type="OrthoDB" id="264532at2759"/>
<accession>A0A9P1CM61</accession>
<dbReference type="PANTHER" id="PTHR12428">
    <property type="entry name" value="OXA1"/>
    <property type="match status" value="1"/>
</dbReference>
<dbReference type="CDD" id="cd20069">
    <property type="entry name" value="5TM_Oxa1-like"/>
    <property type="match status" value="1"/>
</dbReference>
<feature type="domain" description="Membrane insertase YidC/Oxa/ALB C-terminal" evidence="7">
    <location>
        <begin position="39"/>
        <end position="251"/>
    </location>
</feature>
<feature type="transmembrane region" description="Helical" evidence="6">
    <location>
        <begin position="218"/>
        <end position="241"/>
    </location>
</feature>
<evidence type="ECO:0000313" key="9">
    <source>
        <dbReference type="EMBL" id="CAL1147470.1"/>
    </source>
</evidence>
<evidence type="ECO:0000256" key="6">
    <source>
        <dbReference type="SAM" id="Phobius"/>
    </source>
</evidence>
<reference evidence="9" key="2">
    <citation type="submission" date="2024-04" db="EMBL/GenBank/DDBJ databases">
        <authorList>
            <person name="Chen Y."/>
            <person name="Shah S."/>
            <person name="Dougan E. K."/>
            <person name="Thang M."/>
            <person name="Chan C."/>
        </authorList>
    </citation>
    <scope>NUCLEOTIDE SEQUENCE [LARGE SCALE GENOMIC DNA]</scope>
</reference>
<keyword evidence="4 6" id="KW-0472">Membrane</keyword>
<evidence type="ECO:0000313" key="10">
    <source>
        <dbReference type="EMBL" id="CAL4781407.1"/>
    </source>
</evidence>
<evidence type="ECO:0000313" key="8">
    <source>
        <dbReference type="EMBL" id="CAI3994095.1"/>
    </source>
</evidence>
<evidence type="ECO:0000256" key="1">
    <source>
        <dbReference type="ARBA" id="ARBA00004141"/>
    </source>
</evidence>
<dbReference type="EMBL" id="CAMXCT010001908">
    <property type="protein sequence ID" value="CAI3994095.1"/>
    <property type="molecule type" value="Genomic_DNA"/>
</dbReference>
<evidence type="ECO:0000256" key="5">
    <source>
        <dbReference type="RuleBase" id="RU003945"/>
    </source>
</evidence>
<dbReference type="EMBL" id="CAMXCT020001908">
    <property type="protein sequence ID" value="CAL1147470.1"/>
    <property type="molecule type" value="Genomic_DNA"/>
</dbReference>
<reference evidence="8" key="1">
    <citation type="submission" date="2022-10" db="EMBL/GenBank/DDBJ databases">
        <authorList>
            <person name="Chen Y."/>
            <person name="Dougan E. K."/>
            <person name="Chan C."/>
            <person name="Rhodes N."/>
            <person name="Thang M."/>
        </authorList>
    </citation>
    <scope>NUCLEOTIDE SEQUENCE</scope>
</reference>
<evidence type="ECO:0000259" key="7">
    <source>
        <dbReference type="Pfam" id="PF02096"/>
    </source>
</evidence>
<dbReference type="InterPro" id="IPR028055">
    <property type="entry name" value="YidC/Oxa/ALB_C"/>
</dbReference>
<name>A0A9P1CM61_9DINO</name>
<feature type="transmembrane region" description="Helical" evidence="6">
    <location>
        <begin position="39"/>
        <end position="62"/>
    </location>
</feature>
<sequence length="367" mass="39895">MEAALGRGTDLSSEYSPYLPVDLLQTLLVDIHEYAGCSWFTAIVCSCIGIRALILPVSIAAIRGGREKAILQPEYEKLMQQQKAVKLDGDPEKNNRIQKKIQNFTQKHGKLFMMKGTWNLIFVQLPLYVTAFAAMRGLANHPDLFRGFAMEAPLWLDSLALADPYYVLPVLTSAIMITNQELFGSVDTEAPTTESTSETPGGPSTMQRYSKYFSRGSALFFIPFTAGFPSGVFIFMCTNMITAALQNRVLRNPAVERWLEIPPRKSEAAAAAAAATPAPTSARVGVALTNLGMTLKRPKNSLLGTPQSFQPVKPSVPSVPFAKAPLPNATAAFQSGQGGQGQSKAGFERLAEVSGGRFAVKRMEKQL</sequence>
<comment type="subcellular location">
    <subcellularLocation>
        <location evidence="1 5">Membrane</location>
        <topology evidence="1 5">Multi-pass membrane protein</topology>
    </subcellularLocation>
</comment>
<dbReference type="AlphaFoldDB" id="A0A9P1CM61"/>
<dbReference type="Proteomes" id="UP001152797">
    <property type="component" value="Unassembled WGS sequence"/>
</dbReference>
<gene>
    <name evidence="8" type="ORF">C1SCF055_LOCUS20771</name>
</gene>
<comment type="similarity">
    <text evidence="5">Belongs to the OXA1/ALB3/YidC family.</text>
</comment>
<comment type="caution">
    <text evidence="8">The sequence shown here is derived from an EMBL/GenBank/DDBJ whole genome shotgun (WGS) entry which is preliminary data.</text>
</comment>
<feature type="transmembrane region" description="Helical" evidence="6">
    <location>
        <begin position="116"/>
        <end position="135"/>
    </location>
</feature>
<keyword evidence="11" id="KW-1185">Reference proteome</keyword>
<dbReference type="GO" id="GO:0032977">
    <property type="term" value="F:membrane insertase activity"/>
    <property type="evidence" value="ECO:0007669"/>
    <property type="project" value="InterPro"/>
</dbReference>
<keyword evidence="3 6" id="KW-1133">Transmembrane helix</keyword>
<dbReference type="PANTHER" id="PTHR12428:SF65">
    <property type="entry name" value="CYTOCHROME C OXIDASE ASSEMBLY PROTEIN COX18, MITOCHONDRIAL"/>
    <property type="match status" value="1"/>
</dbReference>
<dbReference type="Pfam" id="PF02096">
    <property type="entry name" value="60KD_IMP"/>
    <property type="match status" value="1"/>
</dbReference>
<dbReference type="GO" id="GO:0005743">
    <property type="term" value="C:mitochondrial inner membrane"/>
    <property type="evidence" value="ECO:0007669"/>
    <property type="project" value="TreeGrafter"/>
</dbReference>
<evidence type="ECO:0000313" key="11">
    <source>
        <dbReference type="Proteomes" id="UP001152797"/>
    </source>
</evidence>
<keyword evidence="2 5" id="KW-0812">Transmembrane</keyword>
<protein>
    <submittedName>
        <fullName evidence="10">Diacylglycerol O-acyltransferase 2</fullName>
    </submittedName>
</protein>
<dbReference type="GO" id="GO:0032979">
    <property type="term" value="P:protein insertion into mitochondrial inner membrane from matrix"/>
    <property type="evidence" value="ECO:0007669"/>
    <property type="project" value="TreeGrafter"/>
</dbReference>
<proteinExistence type="inferred from homology"/>
<evidence type="ECO:0000256" key="3">
    <source>
        <dbReference type="ARBA" id="ARBA00022989"/>
    </source>
</evidence>
<evidence type="ECO:0000256" key="4">
    <source>
        <dbReference type="ARBA" id="ARBA00023136"/>
    </source>
</evidence>
<dbReference type="InterPro" id="IPR001708">
    <property type="entry name" value="YidC/ALB3/OXA1/COX18"/>
</dbReference>
<dbReference type="EMBL" id="CAMXCT030001908">
    <property type="protein sequence ID" value="CAL4781407.1"/>
    <property type="molecule type" value="Genomic_DNA"/>
</dbReference>
<evidence type="ECO:0000256" key="2">
    <source>
        <dbReference type="ARBA" id="ARBA00022692"/>
    </source>
</evidence>
<organism evidence="8">
    <name type="scientific">Cladocopium goreaui</name>
    <dbReference type="NCBI Taxonomy" id="2562237"/>
    <lineage>
        <taxon>Eukaryota</taxon>
        <taxon>Sar</taxon>
        <taxon>Alveolata</taxon>
        <taxon>Dinophyceae</taxon>
        <taxon>Suessiales</taxon>
        <taxon>Symbiodiniaceae</taxon>
        <taxon>Cladocopium</taxon>
    </lineage>
</organism>